<accession>A0A397H8T3</accession>
<name>A0A397H8T3_ASPTH</name>
<proteinExistence type="predicted"/>
<comment type="caution">
    <text evidence="1">The sequence shown here is derived from an EMBL/GenBank/DDBJ whole genome shotgun (WGS) entry which is preliminary data.</text>
</comment>
<dbReference type="STRING" id="41047.A0A397H8T3"/>
<dbReference type="EMBL" id="NKHU02000061">
    <property type="protein sequence ID" value="RHZ59397.1"/>
    <property type="molecule type" value="Genomic_DNA"/>
</dbReference>
<organism evidence="1 2">
    <name type="scientific">Aspergillus thermomutatus</name>
    <name type="common">Neosartorya pseudofischeri</name>
    <dbReference type="NCBI Taxonomy" id="41047"/>
    <lineage>
        <taxon>Eukaryota</taxon>
        <taxon>Fungi</taxon>
        <taxon>Dikarya</taxon>
        <taxon>Ascomycota</taxon>
        <taxon>Pezizomycotina</taxon>
        <taxon>Eurotiomycetes</taxon>
        <taxon>Eurotiomycetidae</taxon>
        <taxon>Eurotiales</taxon>
        <taxon>Aspergillaceae</taxon>
        <taxon>Aspergillus</taxon>
        <taxon>Aspergillus subgen. Fumigati</taxon>
    </lineage>
</organism>
<evidence type="ECO:0000313" key="2">
    <source>
        <dbReference type="Proteomes" id="UP000215305"/>
    </source>
</evidence>
<protein>
    <recommendedName>
        <fullName evidence="3">Endonuclease/exonuclease/phosphatase domain-containing protein</fullName>
    </recommendedName>
</protein>
<dbReference type="VEuPathDB" id="FungiDB:CDV56_104734"/>
<evidence type="ECO:0000313" key="1">
    <source>
        <dbReference type="EMBL" id="RHZ59397.1"/>
    </source>
</evidence>
<dbReference type="GeneID" id="38126708"/>
<dbReference type="RefSeq" id="XP_026615708.1">
    <property type="nucleotide sequence ID" value="XM_026758353.1"/>
</dbReference>
<dbReference type="OrthoDB" id="416119at2759"/>
<sequence length="745" mass="83997">MKIEKFFSTQAARFLEFFWKPGTDNVQGISQPLAQETVKGTLQELKDIYPELREAAKAEVKYRFYRSWGVCFANISMVLRSRPPALHPPSRSLCRPATAPGPNKERFFIRVTEIIRTFFSIVTEAGDIPESATLFRALQQYDQDELSQIVTSLFPEQVQVLLGGTEPKTARQGANVDNIWSTPAAVGNIITGPPLPLVSTPALRERFPDIGIFSNAPFTNSAGVAWIILDPKKIPLDKVKILGSDDMGIYAPNQETPQVEFCNQVADHLESGWGRKIQIMLGDFNAVESALDRNPPRIEDQRVREALKRTAAPYYELYDANLITSNVQQVDKYRNWPFDFGPRGEIRPGRTPPPPIKAPTDEDCLWAVDVYASDDFDTEMFMALRSNRREVNNPDSDGVFLVRMLEVFEGKPLAEQKKLLTNSHLKECILSSRNVFNGAYQKGLKAVLPHLWGILRSLWNTMRAYQTVVLPFFQEEIDRLKMAKEFHLKQIDIHIQARDQRWEIALLSEVCDKETKRTGRPRKLDVLISTSSVAWKTPHQQSPLPAAQSTILESSDITSGLPDNYITHPFTSLKRLKIDAQRVLERLNQNSDAGNQYNLVLNLPRAIRTQLGGDKNALEGITFRLMFEATTALIKIVPRDVYCVYLSQLWGHIPLLVLVYLVVDKPDQDGDEDYELKGMIKYHAGATYQCLLAQVGPACRSTWGQVPTHITWTEAIIGNNQWAVNMDELVSIPSEGLAPQHGAGV</sequence>
<evidence type="ECO:0008006" key="3">
    <source>
        <dbReference type="Google" id="ProtNLM"/>
    </source>
</evidence>
<dbReference type="Proteomes" id="UP000215305">
    <property type="component" value="Unassembled WGS sequence"/>
</dbReference>
<reference evidence="1" key="1">
    <citation type="submission" date="2018-08" db="EMBL/GenBank/DDBJ databases">
        <title>Draft genome sequence of azole-resistant Aspergillus thermomutatus (Neosartorya pseudofischeri) strain HMR AF 39, isolated from a human nasal aspirate.</title>
        <authorList>
            <person name="Parent-Michaud M."/>
            <person name="Dufresne P.J."/>
            <person name="Fournier E."/>
            <person name="Martineau C."/>
            <person name="Moreira S."/>
            <person name="Perkins V."/>
            <person name="De Repentigny L."/>
            <person name="Dufresne S.F."/>
        </authorList>
    </citation>
    <scope>NUCLEOTIDE SEQUENCE [LARGE SCALE GENOMIC DNA]</scope>
    <source>
        <strain evidence="1">HMR AF 39</strain>
    </source>
</reference>
<dbReference type="AlphaFoldDB" id="A0A397H8T3"/>
<keyword evidence="2" id="KW-1185">Reference proteome</keyword>
<gene>
    <name evidence="1" type="ORF">CDV56_104734</name>
</gene>